<dbReference type="Pfam" id="PF12625">
    <property type="entry name" value="Arabinose_bd"/>
    <property type="match status" value="1"/>
</dbReference>
<keyword evidence="3" id="KW-0804">Transcription</keyword>
<feature type="domain" description="HTH araC/xylS-type" evidence="4">
    <location>
        <begin position="235"/>
        <end position="333"/>
    </location>
</feature>
<dbReference type="SMART" id="SM00342">
    <property type="entry name" value="HTH_ARAC"/>
    <property type="match status" value="1"/>
</dbReference>
<accession>A0ABT9VWN7</accession>
<proteinExistence type="predicted"/>
<keyword evidence="2" id="KW-0238">DNA-binding</keyword>
<name>A0ABT9VWN7_9BACI</name>
<organism evidence="5 6">
    <name type="scientific">Caldalkalibacillus horti</name>
    <dbReference type="NCBI Taxonomy" id="77523"/>
    <lineage>
        <taxon>Bacteria</taxon>
        <taxon>Bacillati</taxon>
        <taxon>Bacillota</taxon>
        <taxon>Bacilli</taxon>
        <taxon>Bacillales</taxon>
        <taxon>Bacillaceae</taxon>
        <taxon>Caldalkalibacillus</taxon>
    </lineage>
</organism>
<dbReference type="SUPFAM" id="SSF46689">
    <property type="entry name" value="Homeodomain-like"/>
    <property type="match status" value="1"/>
</dbReference>
<dbReference type="InterPro" id="IPR009057">
    <property type="entry name" value="Homeodomain-like_sf"/>
</dbReference>
<sequence length="337" mass="38705">MNSLGVSISMLHPIMKVIGYKGFNVQQFCEYAQFNAELLKDVEARISEEELERITRKAAEYTGDDYFGLHQGQMLDIVDMGTLGLVMMHSEKVEDALKAYQRYNVILCSGFQLDYRIEGEDFVLRLYLKDSTKKVSRHCMEDMASSLFHVMIKMTSEHIQLHDIKFTHPAPDSLTPYLHVLGREPKFDQHENSLRFSKAVLEYPILYSDVRLQSIFEKIAEDAKQKIVQQPSFGEEVCQWLMDVLPHTLPTLQQTAEAFNMSVRSLQAKLKQEDTSYNQLSAQIRKELAMSFLQTNSYSIGEIAYLLHFSEPSAFQVAFKKWTGVTPGQFRGQTVLS</sequence>
<comment type="caution">
    <text evidence="5">The sequence shown here is derived from an EMBL/GenBank/DDBJ whole genome shotgun (WGS) entry which is preliminary data.</text>
</comment>
<gene>
    <name evidence="5" type="ORF">J2S11_001312</name>
</gene>
<dbReference type="PANTHER" id="PTHR47894:SF1">
    <property type="entry name" value="HTH-TYPE TRANSCRIPTIONAL REGULATOR VQSM"/>
    <property type="match status" value="1"/>
</dbReference>
<dbReference type="Pfam" id="PF12833">
    <property type="entry name" value="HTH_18"/>
    <property type="match status" value="1"/>
</dbReference>
<keyword evidence="1" id="KW-0805">Transcription regulation</keyword>
<evidence type="ECO:0000259" key="4">
    <source>
        <dbReference type="PROSITE" id="PS01124"/>
    </source>
</evidence>
<dbReference type="Gene3D" id="1.10.10.60">
    <property type="entry name" value="Homeodomain-like"/>
    <property type="match status" value="1"/>
</dbReference>
<evidence type="ECO:0000256" key="2">
    <source>
        <dbReference type="ARBA" id="ARBA00023125"/>
    </source>
</evidence>
<dbReference type="InterPro" id="IPR032687">
    <property type="entry name" value="AraC-type_N"/>
</dbReference>
<evidence type="ECO:0000313" key="6">
    <source>
        <dbReference type="Proteomes" id="UP001235840"/>
    </source>
</evidence>
<dbReference type="PANTHER" id="PTHR47894">
    <property type="entry name" value="HTH-TYPE TRANSCRIPTIONAL REGULATOR GADX"/>
    <property type="match status" value="1"/>
</dbReference>
<dbReference type="EMBL" id="JAUSTY010000004">
    <property type="protein sequence ID" value="MDQ0165412.1"/>
    <property type="molecule type" value="Genomic_DNA"/>
</dbReference>
<protein>
    <submittedName>
        <fullName evidence="5">AraC-like DNA-binding protein</fullName>
    </submittedName>
</protein>
<evidence type="ECO:0000256" key="3">
    <source>
        <dbReference type="ARBA" id="ARBA00023163"/>
    </source>
</evidence>
<dbReference type="Proteomes" id="UP001235840">
    <property type="component" value="Unassembled WGS sequence"/>
</dbReference>
<dbReference type="InterPro" id="IPR018060">
    <property type="entry name" value="HTH_AraC"/>
</dbReference>
<evidence type="ECO:0000313" key="5">
    <source>
        <dbReference type="EMBL" id="MDQ0165412.1"/>
    </source>
</evidence>
<evidence type="ECO:0000256" key="1">
    <source>
        <dbReference type="ARBA" id="ARBA00023015"/>
    </source>
</evidence>
<dbReference type="PROSITE" id="PS01124">
    <property type="entry name" value="HTH_ARAC_FAMILY_2"/>
    <property type="match status" value="1"/>
</dbReference>
<reference evidence="5 6" key="1">
    <citation type="submission" date="2023-07" db="EMBL/GenBank/DDBJ databases">
        <title>Genomic Encyclopedia of Type Strains, Phase IV (KMG-IV): sequencing the most valuable type-strain genomes for metagenomic binning, comparative biology and taxonomic classification.</title>
        <authorList>
            <person name="Goeker M."/>
        </authorList>
    </citation>
    <scope>NUCLEOTIDE SEQUENCE [LARGE SCALE GENOMIC DNA]</scope>
    <source>
        <strain evidence="5 6">DSM 12751</strain>
    </source>
</reference>
<dbReference type="RefSeq" id="WP_307392483.1">
    <property type="nucleotide sequence ID" value="NZ_BAAADK010000045.1"/>
</dbReference>
<keyword evidence="6" id="KW-1185">Reference proteome</keyword>